<feature type="coiled-coil region" evidence="1">
    <location>
        <begin position="56"/>
        <end position="90"/>
    </location>
</feature>
<keyword evidence="2" id="KW-0732">Signal</keyword>
<dbReference type="Proteomes" id="UP000029738">
    <property type="component" value="Unassembled WGS sequence"/>
</dbReference>
<feature type="signal peptide" evidence="2">
    <location>
        <begin position="1"/>
        <end position="29"/>
    </location>
</feature>
<comment type="caution">
    <text evidence="3">The sequence shown here is derived from an EMBL/GenBank/DDBJ whole genome shotgun (WGS) entry which is preliminary data.</text>
</comment>
<dbReference type="AlphaFoldDB" id="A0A8S9T125"/>
<protein>
    <submittedName>
        <fullName evidence="3">Uncharacterized protein</fullName>
    </submittedName>
</protein>
<accession>A0A8S9T125</accession>
<evidence type="ECO:0000256" key="2">
    <source>
        <dbReference type="SAM" id="SignalP"/>
    </source>
</evidence>
<organism evidence="3 4">
    <name type="scientific">Tolypothrix bouteillei VB521301</name>
    <dbReference type="NCBI Taxonomy" id="1479485"/>
    <lineage>
        <taxon>Bacteria</taxon>
        <taxon>Bacillati</taxon>
        <taxon>Cyanobacteriota</taxon>
        <taxon>Cyanophyceae</taxon>
        <taxon>Nostocales</taxon>
        <taxon>Tolypothrichaceae</taxon>
        <taxon>Tolypothrix</taxon>
    </lineage>
</organism>
<dbReference type="EMBL" id="JHEG04000001">
    <property type="protein sequence ID" value="KAF3885183.1"/>
    <property type="molecule type" value="Genomic_DNA"/>
</dbReference>
<proteinExistence type="predicted"/>
<keyword evidence="4" id="KW-1185">Reference proteome</keyword>
<reference evidence="3" key="1">
    <citation type="journal article" date="2015" name="Genome Announc.">
        <title>Draft Genome Sequence of Tolypothrix boutellei Strain VB521301.</title>
        <authorList>
            <person name="Chandrababunaidu M.M."/>
            <person name="Singh D."/>
            <person name="Sen D."/>
            <person name="Bhan S."/>
            <person name="Das S."/>
            <person name="Gupta A."/>
            <person name="Adhikary S.P."/>
            <person name="Tripathy S."/>
        </authorList>
    </citation>
    <scope>NUCLEOTIDE SEQUENCE</scope>
    <source>
        <strain evidence="3">VB521301</strain>
    </source>
</reference>
<dbReference type="RefSeq" id="WP_050046344.1">
    <property type="nucleotide sequence ID" value="NZ_JHEG04000001.1"/>
</dbReference>
<reference evidence="3" key="2">
    <citation type="submission" date="2019-11" db="EMBL/GenBank/DDBJ databases">
        <title>Improved Assembly of Tolypothrix boutellei genome.</title>
        <authorList>
            <person name="Sarangi A.N."/>
            <person name="Mukherjee M."/>
            <person name="Ghosh S."/>
            <person name="Singh D."/>
            <person name="Das A."/>
            <person name="Kant S."/>
            <person name="Prusty A."/>
            <person name="Tripathy S."/>
        </authorList>
    </citation>
    <scope>NUCLEOTIDE SEQUENCE</scope>
    <source>
        <strain evidence="3">VB521301</strain>
    </source>
</reference>
<sequence length="128" mass="16011">MNRTLLFKLSIPLIAAPLLSIFTPLTAMASLSNQQTPGLEQEIVGNIGNSILVADRDDYRDRRRDLRDRRREIRREMRRLRREERRLDRRYSDRDRYRRVSDYDRYRGGRNYDRRYRDRDYYRYYPWR</sequence>
<name>A0A8S9T125_9CYAN</name>
<keyword evidence="1" id="KW-0175">Coiled coil</keyword>
<evidence type="ECO:0000313" key="4">
    <source>
        <dbReference type="Proteomes" id="UP000029738"/>
    </source>
</evidence>
<dbReference type="OrthoDB" id="518206at2"/>
<evidence type="ECO:0000256" key="1">
    <source>
        <dbReference type="SAM" id="Coils"/>
    </source>
</evidence>
<feature type="chain" id="PRO_5035917414" evidence="2">
    <location>
        <begin position="30"/>
        <end position="128"/>
    </location>
</feature>
<gene>
    <name evidence="3" type="ORF">DA73_0400006700</name>
</gene>
<evidence type="ECO:0000313" key="3">
    <source>
        <dbReference type="EMBL" id="KAF3885183.1"/>
    </source>
</evidence>